<dbReference type="EMBL" id="AOIK01000033">
    <property type="protein sequence ID" value="ELY84972.1"/>
    <property type="molecule type" value="Genomic_DNA"/>
</dbReference>
<dbReference type="Proteomes" id="UP000011511">
    <property type="component" value="Unassembled WGS sequence"/>
</dbReference>
<dbReference type="AlphaFoldDB" id="L9ZHB6"/>
<name>L9ZHB6_NATA2</name>
<evidence type="ECO:0000313" key="3">
    <source>
        <dbReference type="Proteomes" id="UP000011511"/>
    </source>
</evidence>
<feature type="region of interest" description="Disordered" evidence="1">
    <location>
        <begin position="49"/>
        <end position="69"/>
    </location>
</feature>
<sequence>MVAESFVGNFEREFVEIVVPTGEERRVSFICECNSSRVGQRNMAVGLDFPGESPVGGRNGRSSSLDRTEVSIGDAKRVGSRGFSFCRLKTGDEGEYLSGI</sequence>
<evidence type="ECO:0000256" key="1">
    <source>
        <dbReference type="SAM" id="MobiDB-lite"/>
    </source>
</evidence>
<proteinExistence type="predicted"/>
<organism evidence="2 3">
    <name type="scientific">Natrinema altunense (strain JCM 12890 / CGMCC 1.3731 / AJ2)</name>
    <dbReference type="NCBI Taxonomy" id="1227494"/>
    <lineage>
        <taxon>Archaea</taxon>
        <taxon>Methanobacteriati</taxon>
        <taxon>Methanobacteriota</taxon>
        <taxon>Stenosarchaea group</taxon>
        <taxon>Halobacteria</taxon>
        <taxon>Halobacteriales</taxon>
        <taxon>Natrialbaceae</taxon>
        <taxon>Natrinema</taxon>
    </lineage>
</organism>
<reference evidence="2 3" key="1">
    <citation type="journal article" date="2014" name="PLoS Genet.">
        <title>Phylogenetically driven sequencing of extremely halophilic archaea reveals strategies for static and dynamic osmo-response.</title>
        <authorList>
            <person name="Becker E.A."/>
            <person name="Seitzer P.M."/>
            <person name="Tritt A."/>
            <person name="Larsen D."/>
            <person name="Krusor M."/>
            <person name="Yao A.I."/>
            <person name="Wu D."/>
            <person name="Madern D."/>
            <person name="Eisen J.A."/>
            <person name="Darling A.E."/>
            <person name="Facciotti M.T."/>
        </authorList>
    </citation>
    <scope>NUCLEOTIDE SEQUENCE [LARGE SCALE GENOMIC DNA]</scope>
    <source>
        <strain evidence="2 3">JCM 12890</strain>
    </source>
</reference>
<evidence type="ECO:0000313" key="2">
    <source>
        <dbReference type="EMBL" id="ELY84972.1"/>
    </source>
</evidence>
<gene>
    <name evidence="2" type="ORF">C485_13425</name>
</gene>
<keyword evidence="3" id="KW-1185">Reference proteome</keyword>
<protein>
    <submittedName>
        <fullName evidence="2">Uncharacterized protein</fullName>
    </submittedName>
</protein>
<comment type="caution">
    <text evidence="2">The sequence shown here is derived from an EMBL/GenBank/DDBJ whole genome shotgun (WGS) entry which is preliminary data.</text>
</comment>
<accession>L9ZHB6</accession>